<reference evidence="1" key="3">
    <citation type="submission" date="2025-09" db="UniProtKB">
        <authorList>
            <consortium name="Ensembl"/>
        </authorList>
    </citation>
    <scope>IDENTIFICATION</scope>
</reference>
<dbReference type="Proteomes" id="UP000314982">
    <property type="component" value="Unassembled WGS sequence"/>
</dbReference>
<dbReference type="STRING" id="62062.ENSHHUP00000061823"/>
<organism evidence="1 2">
    <name type="scientific">Hucho hucho</name>
    <name type="common">huchen</name>
    <dbReference type="NCBI Taxonomy" id="62062"/>
    <lineage>
        <taxon>Eukaryota</taxon>
        <taxon>Metazoa</taxon>
        <taxon>Chordata</taxon>
        <taxon>Craniata</taxon>
        <taxon>Vertebrata</taxon>
        <taxon>Euteleostomi</taxon>
        <taxon>Actinopterygii</taxon>
        <taxon>Neopterygii</taxon>
        <taxon>Teleostei</taxon>
        <taxon>Protacanthopterygii</taxon>
        <taxon>Salmoniformes</taxon>
        <taxon>Salmonidae</taxon>
        <taxon>Salmoninae</taxon>
        <taxon>Hucho</taxon>
    </lineage>
</organism>
<evidence type="ECO:0000313" key="2">
    <source>
        <dbReference type="Proteomes" id="UP000314982"/>
    </source>
</evidence>
<protein>
    <submittedName>
        <fullName evidence="1">Uncharacterized protein</fullName>
    </submittedName>
</protein>
<evidence type="ECO:0000313" key="1">
    <source>
        <dbReference type="Ensembl" id="ENSHHUP00000061823.1"/>
    </source>
</evidence>
<reference evidence="2" key="1">
    <citation type="submission" date="2018-06" db="EMBL/GenBank/DDBJ databases">
        <title>Genome assembly of Danube salmon.</title>
        <authorList>
            <person name="Macqueen D.J."/>
            <person name="Gundappa M.K."/>
        </authorList>
    </citation>
    <scope>NUCLEOTIDE SEQUENCE [LARGE SCALE GENOMIC DNA]</scope>
</reference>
<name>A0A4W5PI31_9TELE</name>
<proteinExistence type="predicted"/>
<accession>A0A4W5PI31</accession>
<dbReference type="Ensembl" id="ENSHHUT00000063914.1">
    <property type="protein sequence ID" value="ENSHHUP00000061823.1"/>
    <property type="gene ID" value="ENSHHUG00000036600.1"/>
</dbReference>
<dbReference type="GeneTree" id="ENSGT01060000253668"/>
<sequence>HAHVHTLRVVVNEYEAICQQPVVAEKKAKLTHVEFNPYLTCVCCCLSHHEKKGQELPKGPKVGIANMEKMLSLLREPETSNA</sequence>
<dbReference type="AlphaFoldDB" id="A0A4W5PI31"/>
<reference evidence="1" key="2">
    <citation type="submission" date="2025-08" db="UniProtKB">
        <authorList>
            <consortium name="Ensembl"/>
        </authorList>
    </citation>
    <scope>IDENTIFICATION</scope>
</reference>
<keyword evidence="2" id="KW-1185">Reference proteome</keyword>